<dbReference type="InterPro" id="IPR005467">
    <property type="entry name" value="His_kinase_dom"/>
</dbReference>
<dbReference type="InterPro" id="IPR017944">
    <property type="entry name" value="KaiA/RbsU_helical_domain_sf"/>
</dbReference>
<dbReference type="InterPro" id="IPR000014">
    <property type="entry name" value="PAS"/>
</dbReference>
<dbReference type="PANTHER" id="PTHR43065">
    <property type="entry name" value="SENSOR HISTIDINE KINASE"/>
    <property type="match status" value="1"/>
</dbReference>
<evidence type="ECO:0000256" key="6">
    <source>
        <dbReference type="ARBA" id="ARBA00022777"/>
    </source>
</evidence>
<dbReference type="Gene3D" id="3.30.450.20">
    <property type="entry name" value="PAS domain"/>
    <property type="match status" value="1"/>
</dbReference>
<dbReference type="InterPro" id="IPR036097">
    <property type="entry name" value="HisK_dim/P_sf"/>
</dbReference>
<proteinExistence type="predicted"/>
<dbReference type="InterPro" id="IPR036890">
    <property type="entry name" value="HATPase_C_sf"/>
</dbReference>
<evidence type="ECO:0000256" key="4">
    <source>
        <dbReference type="ARBA" id="ARBA00022679"/>
    </source>
</evidence>
<evidence type="ECO:0000256" key="3">
    <source>
        <dbReference type="ARBA" id="ARBA00022553"/>
    </source>
</evidence>
<keyword evidence="4" id="KW-0808">Transferase</keyword>
<dbReference type="PROSITE" id="PS50112">
    <property type="entry name" value="PAS"/>
    <property type="match status" value="1"/>
</dbReference>
<feature type="domain" description="Histidine kinase" evidence="9">
    <location>
        <begin position="245"/>
        <end position="454"/>
    </location>
</feature>
<dbReference type="Pfam" id="PF00512">
    <property type="entry name" value="HisKA"/>
    <property type="match status" value="1"/>
</dbReference>
<dbReference type="SUPFAM" id="SSF47384">
    <property type="entry name" value="Homodimeric domain of signal transducing histidine kinase"/>
    <property type="match status" value="1"/>
</dbReference>
<keyword evidence="8" id="KW-0902">Two-component regulatory system</keyword>
<dbReference type="Gene3D" id="3.30.565.10">
    <property type="entry name" value="Histidine kinase-like ATPase, C-terminal domain"/>
    <property type="match status" value="1"/>
</dbReference>
<keyword evidence="6" id="KW-0418">Kinase</keyword>
<dbReference type="SMART" id="SM00387">
    <property type="entry name" value="HATPase_c"/>
    <property type="match status" value="1"/>
</dbReference>
<dbReference type="Proteomes" id="UP001589776">
    <property type="component" value="Unassembled WGS sequence"/>
</dbReference>
<keyword evidence="7 11" id="KW-0067">ATP-binding</keyword>
<sequence length="454" mass="51399">MRELRAMYLHALTKYVQSGSEDSAAFTSELGPLITSLLPEDTIALHEESMQVLIQNVSLEQALQYYHKSFVFLMEIIVFSRMLQLNGQGGSLLGELKQMLKKTEHSLSSIKSKYENVLQHMDSGIALFDEEGYCTFANLKLSHIIGVPRKKLIGRDVFSLMGMHEIERGRRKMFARLYRELVVYRIPMKEIIDESGRHFLVSVKYDEELEGDILVSVKDVTEFKKIEQSAYHNDKLAMLGKISAAIAHEIRNPLTSIRGFIQLLLPELKKLGREEYGRIILSEIDRANEIIYEFLNSSKPSAPDKRQVSMAELLREVTLLFQSEALMKGCQIELLPVSETLMVDVDAKQIKQVFLNIVKNAVEVLGEREGGIQGRVRVQAERRDDGIWVSFEDNGKGMDAKTLSRLFDPFFTTKLEGTGLGLSVSYRIIKNHGGAIHVESEVGVGTTFRVQLPL</sequence>
<organism evidence="11 12">
    <name type="scientific">Paenibacillus chartarius</name>
    <dbReference type="NCBI Taxonomy" id="747481"/>
    <lineage>
        <taxon>Bacteria</taxon>
        <taxon>Bacillati</taxon>
        <taxon>Bacillota</taxon>
        <taxon>Bacilli</taxon>
        <taxon>Bacillales</taxon>
        <taxon>Paenibacillaceae</taxon>
        <taxon>Paenibacillus</taxon>
    </lineage>
</organism>
<evidence type="ECO:0000256" key="5">
    <source>
        <dbReference type="ARBA" id="ARBA00022741"/>
    </source>
</evidence>
<evidence type="ECO:0000256" key="1">
    <source>
        <dbReference type="ARBA" id="ARBA00000085"/>
    </source>
</evidence>
<dbReference type="CDD" id="cd00082">
    <property type="entry name" value="HisKA"/>
    <property type="match status" value="1"/>
</dbReference>
<dbReference type="SUPFAM" id="SSF55785">
    <property type="entry name" value="PYP-like sensor domain (PAS domain)"/>
    <property type="match status" value="1"/>
</dbReference>
<name>A0ABV6DPH2_9BACL</name>
<evidence type="ECO:0000259" key="10">
    <source>
        <dbReference type="PROSITE" id="PS50112"/>
    </source>
</evidence>
<comment type="catalytic activity">
    <reaction evidence="1">
        <text>ATP + protein L-histidine = ADP + protein N-phospho-L-histidine.</text>
        <dbReference type="EC" id="2.7.13.3"/>
    </reaction>
</comment>
<evidence type="ECO:0000313" key="12">
    <source>
        <dbReference type="Proteomes" id="UP001589776"/>
    </source>
</evidence>
<dbReference type="PROSITE" id="PS50109">
    <property type="entry name" value="HIS_KIN"/>
    <property type="match status" value="1"/>
</dbReference>
<evidence type="ECO:0000313" key="11">
    <source>
        <dbReference type="EMBL" id="MFC0214536.1"/>
    </source>
</evidence>
<reference evidence="11 12" key="1">
    <citation type="submission" date="2024-09" db="EMBL/GenBank/DDBJ databases">
        <authorList>
            <person name="Sun Q."/>
            <person name="Mori K."/>
        </authorList>
    </citation>
    <scope>NUCLEOTIDE SEQUENCE [LARGE SCALE GENOMIC DNA]</scope>
    <source>
        <strain evidence="11 12">CCM 7759</strain>
    </source>
</reference>
<gene>
    <name evidence="11" type="ORF">ACFFK0_19060</name>
</gene>
<dbReference type="PRINTS" id="PR00344">
    <property type="entry name" value="BCTRLSENSOR"/>
</dbReference>
<dbReference type="Gene3D" id="1.10.1240.30">
    <property type="entry name" value="KaiA/RbsU domain"/>
    <property type="match status" value="1"/>
</dbReference>
<dbReference type="EMBL" id="JBHLWN010000074">
    <property type="protein sequence ID" value="MFC0214536.1"/>
    <property type="molecule type" value="Genomic_DNA"/>
</dbReference>
<dbReference type="CDD" id="cd00130">
    <property type="entry name" value="PAS"/>
    <property type="match status" value="1"/>
</dbReference>
<keyword evidence="12" id="KW-1185">Reference proteome</keyword>
<dbReference type="InterPro" id="IPR004358">
    <property type="entry name" value="Sig_transdc_His_kin-like_C"/>
</dbReference>
<dbReference type="SUPFAM" id="SSF55874">
    <property type="entry name" value="ATPase domain of HSP90 chaperone/DNA topoisomerase II/histidine kinase"/>
    <property type="match status" value="1"/>
</dbReference>
<comment type="caution">
    <text evidence="11">The sequence shown here is derived from an EMBL/GenBank/DDBJ whole genome shotgun (WGS) entry which is preliminary data.</text>
</comment>
<dbReference type="SMART" id="SM00091">
    <property type="entry name" value="PAS"/>
    <property type="match status" value="1"/>
</dbReference>
<accession>A0ABV6DPH2</accession>
<dbReference type="NCBIfam" id="TIGR00229">
    <property type="entry name" value="sensory_box"/>
    <property type="match status" value="1"/>
</dbReference>
<dbReference type="SMART" id="SM00388">
    <property type="entry name" value="HisKA"/>
    <property type="match status" value="1"/>
</dbReference>
<keyword evidence="5" id="KW-0547">Nucleotide-binding</keyword>
<dbReference type="InterPro" id="IPR003661">
    <property type="entry name" value="HisK_dim/P_dom"/>
</dbReference>
<dbReference type="Pfam" id="PF02518">
    <property type="entry name" value="HATPase_c"/>
    <property type="match status" value="1"/>
</dbReference>
<dbReference type="GO" id="GO:0005524">
    <property type="term" value="F:ATP binding"/>
    <property type="evidence" value="ECO:0007669"/>
    <property type="project" value="UniProtKB-KW"/>
</dbReference>
<dbReference type="InterPro" id="IPR035965">
    <property type="entry name" value="PAS-like_dom_sf"/>
</dbReference>
<evidence type="ECO:0000256" key="2">
    <source>
        <dbReference type="ARBA" id="ARBA00012438"/>
    </source>
</evidence>
<evidence type="ECO:0000256" key="7">
    <source>
        <dbReference type="ARBA" id="ARBA00022840"/>
    </source>
</evidence>
<dbReference type="Gene3D" id="1.10.287.130">
    <property type="match status" value="1"/>
</dbReference>
<feature type="domain" description="PAS" evidence="10">
    <location>
        <begin position="110"/>
        <end position="161"/>
    </location>
</feature>
<evidence type="ECO:0000256" key="8">
    <source>
        <dbReference type="ARBA" id="ARBA00023012"/>
    </source>
</evidence>
<keyword evidence="3" id="KW-0597">Phosphoprotein</keyword>
<protein>
    <recommendedName>
        <fullName evidence="2">histidine kinase</fullName>
        <ecNumber evidence="2">2.7.13.3</ecNumber>
    </recommendedName>
</protein>
<evidence type="ECO:0000259" key="9">
    <source>
        <dbReference type="PROSITE" id="PS50109"/>
    </source>
</evidence>
<dbReference type="RefSeq" id="WP_377471915.1">
    <property type="nucleotide sequence ID" value="NZ_JBHLWN010000074.1"/>
</dbReference>
<dbReference type="InterPro" id="IPR003594">
    <property type="entry name" value="HATPase_dom"/>
</dbReference>
<dbReference type="EC" id="2.7.13.3" evidence="2"/>
<dbReference type="PANTHER" id="PTHR43065:SF10">
    <property type="entry name" value="PEROXIDE STRESS-ACTIVATED HISTIDINE KINASE MAK3"/>
    <property type="match status" value="1"/>
</dbReference>